<proteinExistence type="predicted"/>
<name>A0A6J4VCH0_9BACT</name>
<accession>A0A6J4VCH0</accession>
<dbReference type="AlphaFoldDB" id="A0A6J4VCH0"/>
<gene>
    <name evidence="1" type="ORF">AVDCRST_MAG19-3232</name>
</gene>
<dbReference type="EMBL" id="CADCWL010000175">
    <property type="protein sequence ID" value="CAA9575036.1"/>
    <property type="molecule type" value="Genomic_DNA"/>
</dbReference>
<sequence length="63" mass="6730">MRQNRDRWNALPVSAGDDLGAAIGRREGRLLVRSMALLDEAEKGGRTVFAAAFSLTDDPEAGG</sequence>
<evidence type="ECO:0000313" key="1">
    <source>
        <dbReference type="EMBL" id="CAA9575036.1"/>
    </source>
</evidence>
<organism evidence="1">
    <name type="scientific">uncultured Thermomicrobiales bacterium</name>
    <dbReference type="NCBI Taxonomy" id="1645740"/>
    <lineage>
        <taxon>Bacteria</taxon>
        <taxon>Pseudomonadati</taxon>
        <taxon>Thermomicrobiota</taxon>
        <taxon>Thermomicrobia</taxon>
        <taxon>Thermomicrobiales</taxon>
        <taxon>environmental samples</taxon>
    </lineage>
</organism>
<reference evidence="1" key="1">
    <citation type="submission" date="2020-02" db="EMBL/GenBank/DDBJ databases">
        <authorList>
            <person name="Meier V. D."/>
        </authorList>
    </citation>
    <scope>NUCLEOTIDE SEQUENCE</scope>
    <source>
        <strain evidence="1">AVDCRST_MAG19</strain>
    </source>
</reference>
<protein>
    <submittedName>
        <fullName evidence="1">Uncharacterized protein</fullName>
    </submittedName>
</protein>